<evidence type="ECO:0000256" key="1">
    <source>
        <dbReference type="SAM" id="SignalP"/>
    </source>
</evidence>
<name>A0A1I6CRK8_9RHOB</name>
<organism evidence="2 3">
    <name type="scientific">Poseidonocella sedimentorum</name>
    <dbReference type="NCBI Taxonomy" id="871652"/>
    <lineage>
        <taxon>Bacteria</taxon>
        <taxon>Pseudomonadati</taxon>
        <taxon>Pseudomonadota</taxon>
        <taxon>Alphaproteobacteria</taxon>
        <taxon>Rhodobacterales</taxon>
        <taxon>Roseobacteraceae</taxon>
        <taxon>Poseidonocella</taxon>
    </lineage>
</organism>
<evidence type="ECO:0000313" key="2">
    <source>
        <dbReference type="EMBL" id="SFQ95799.1"/>
    </source>
</evidence>
<sequence length="194" mass="19435">MNFSFFTRAAGAALVILGLQAAPTLASTVTFDVSSTSAFEDLFTGSPLTGGSLSGWFDFTDDNANNIIEGSEVTAFELTSVGFSISAMNFTLSSAAGDQSSAGSLLPVAIGAGVLADDITFVSSLGLESIALSFALGSAPEIDLSATGPLSFLFATATASVTARIDPIPLPAGLPLLAGGLGLFGLIGRSRARG</sequence>
<dbReference type="AlphaFoldDB" id="A0A1I6CRK8"/>
<proteinExistence type="predicted"/>
<feature type="signal peptide" evidence="1">
    <location>
        <begin position="1"/>
        <end position="21"/>
    </location>
</feature>
<evidence type="ECO:0008006" key="4">
    <source>
        <dbReference type="Google" id="ProtNLM"/>
    </source>
</evidence>
<dbReference type="RefSeq" id="WP_177220418.1">
    <property type="nucleotide sequence ID" value="NZ_FOYI01000001.1"/>
</dbReference>
<gene>
    <name evidence="2" type="ORF">SAMN04515673_101249</name>
</gene>
<keyword evidence="3" id="KW-1185">Reference proteome</keyword>
<feature type="chain" id="PRO_5011756975" description="VPLPA-CTERM protein sorting domain-containing protein" evidence="1">
    <location>
        <begin position="22"/>
        <end position="194"/>
    </location>
</feature>
<protein>
    <recommendedName>
        <fullName evidence="4">VPLPA-CTERM protein sorting domain-containing protein</fullName>
    </recommendedName>
</protein>
<reference evidence="2 3" key="1">
    <citation type="submission" date="2016-10" db="EMBL/GenBank/DDBJ databases">
        <authorList>
            <person name="de Groot N.N."/>
        </authorList>
    </citation>
    <scope>NUCLEOTIDE SEQUENCE [LARGE SCALE GENOMIC DNA]</scope>
    <source>
        <strain evidence="3">KMM 9023,NRIC 0796,JCM 17311,KCTC 23692</strain>
    </source>
</reference>
<dbReference type="Proteomes" id="UP000199302">
    <property type="component" value="Unassembled WGS sequence"/>
</dbReference>
<keyword evidence="1" id="KW-0732">Signal</keyword>
<accession>A0A1I6CRK8</accession>
<evidence type="ECO:0000313" key="3">
    <source>
        <dbReference type="Proteomes" id="UP000199302"/>
    </source>
</evidence>
<dbReference type="EMBL" id="FOYI01000001">
    <property type="protein sequence ID" value="SFQ95799.1"/>
    <property type="molecule type" value="Genomic_DNA"/>
</dbReference>